<dbReference type="SUPFAM" id="SSF81342">
    <property type="entry name" value="Transmembrane di-heme cytochromes"/>
    <property type="match status" value="1"/>
</dbReference>
<reference evidence="4" key="1">
    <citation type="submission" date="2020-06" db="EMBL/GenBank/DDBJ databases">
        <title>Draft genomic sequecing of Geomonas sp. Red745.</title>
        <authorList>
            <person name="Itoh H."/>
            <person name="Xu Z.X."/>
            <person name="Ushijima N."/>
            <person name="Masuda Y."/>
            <person name="Shiratori Y."/>
            <person name="Senoo K."/>
        </authorList>
    </citation>
    <scope>NUCLEOTIDE SEQUENCE [LARGE SCALE GENOMIC DNA]</scope>
    <source>
        <strain evidence="4">Red745</strain>
    </source>
</reference>
<dbReference type="GO" id="GO:0016020">
    <property type="term" value="C:membrane"/>
    <property type="evidence" value="ECO:0007669"/>
    <property type="project" value="InterPro"/>
</dbReference>
<dbReference type="InterPro" id="IPR016174">
    <property type="entry name" value="Di-haem_cyt_TM"/>
</dbReference>
<keyword evidence="4" id="KW-1185">Reference proteome</keyword>
<feature type="transmembrane region" description="Helical" evidence="1">
    <location>
        <begin position="109"/>
        <end position="129"/>
    </location>
</feature>
<organism evidence="3 4">
    <name type="scientific">Geomonas limicola</name>
    <dbReference type="NCBI Taxonomy" id="2740186"/>
    <lineage>
        <taxon>Bacteria</taxon>
        <taxon>Pseudomonadati</taxon>
        <taxon>Thermodesulfobacteriota</taxon>
        <taxon>Desulfuromonadia</taxon>
        <taxon>Geobacterales</taxon>
        <taxon>Geobacteraceae</taxon>
        <taxon>Geomonas</taxon>
    </lineage>
</organism>
<evidence type="ECO:0000313" key="4">
    <source>
        <dbReference type="Proteomes" id="UP000587586"/>
    </source>
</evidence>
<dbReference type="RefSeq" id="WP_183361850.1">
    <property type="nucleotide sequence ID" value="NZ_BLXZ01000005.1"/>
</dbReference>
<protein>
    <submittedName>
        <fullName evidence="3">Cytochrome b6</fullName>
    </submittedName>
</protein>
<sequence>MLNEFLSHLFPRVVLKRNLTISYTFCLGGLAFSAFLLLLCSGMLLLFYYQPGPEKAYGSILLLESSVWGGRYLRSLHRLCSHLLLVLLMLHTLRVVLTGAYQKPRQLNWVIGCLLLLLCVFEAYTGYLLPMDQLALWATQTGMELLATFPFGPLLRGILVPDGIGHPMSLLRFYALHIMLVPLSVLGLSFLHFYRIRKNKGVLPYL</sequence>
<dbReference type="PANTHER" id="PTHR19271">
    <property type="entry name" value="CYTOCHROME B"/>
    <property type="match status" value="1"/>
</dbReference>
<dbReference type="AlphaFoldDB" id="A0A6V8NA09"/>
<dbReference type="GO" id="GO:0009055">
    <property type="term" value="F:electron transfer activity"/>
    <property type="evidence" value="ECO:0007669"/>
    <property type="project" value="InterPro"/>
</dbReference>
<proteinExistence type="predicted"/>
<evidence type="ECO:0000259" key="2">
    <source>
        <dbReference type="PROSITE" id="PS51002"/>
    </source>
</evidence>
<evidence type="ECO:0000313" key="3">
    <source>
        <dbReference type="EMBL" id="GFO69280.1"/>
    </source>
</evidence>
<keyword evidence="1" id="KW-0472">Membrane</keyword>
<dbReference type="PANTHER" id="PTHR19271:SF16">
    <property type="entry name" value="CYTOCHROME B"/>
    <property type="match status" value="1"/>
</dbReference>
<dbReference type="InterPro" id="IPR005797">
    <property type="entry name" value="Cyt_b/b6_N"/>
</dbReference>
<name>A0A6V8NA09_9BACT</name>
<feature type="transmembrane region" description="Helical" evidence="1">
    <location>
        <begin position="174"/>
        <end position="194"/>
    </location>
</feature>
<dbReference type="GO" id="GO:0022904">
    <property type="term" value="P:respiratory electron transport chain"/>
    <property type="evidence" value="ECO:0007669"/>
    <property type="project" value="InterPro"/>
</dbReference>
<comment type="caution">
    <text evidence="3">The sequence shown here is derived from an EMBL/GenBank/DDBJ whole genome shotgun (WGS) entry which is preliminary data.</text>
</comment>
<keyword evidence="1" id="KW-1133">Transmembrane helix</keyword>
<feature type="transmembrane region" description="Helical" evidence="1">
    <location>
        <begin position="76"/>
        <end position="97"/>
    </location>
</feature>
<dbReference type="EMBL" id="BLXZ01000005">
    <property type="protein sequence ID" value="GFO69280.1"/>
    <property type="molecule type" value="Genomic_DNA"/>
</dbReference>
<feature type="domain" description="Cytochrome b/b6 N-terminal region profile" evidence="2">
    <location>
        <begin position="1"/>
        <end position="205"/>
    </location>
</feature>
<dbReference type="PROSITE" id="PS51002">
    <property type="entry name" value="CYTB_NTER"/>
    <property type="match status" value="1"/>
</dbReference>
<dbReference type="PIRSF" id="PIRSF000032">
    <property type="entry name" value="Cytochrome_b6"/>
    <property type="match status" value="1"/>
</dbReference>
<dbReference type="Proteomes" id="UP000587586">
    <property type="component" value="Unassembled WGS sequence"/>
</dbReference>
<feature type="transmembrane region" description="Helical" evidence="1">
    <location>
        <begin position="21"/>
        <end position="49"/>
    </location>
</feature>
<dbReference type="Gene3D" id="1.20.810.10">
    <property type="entry name" value="Cytochrome Bc1 Complex, Chain C"/>
    <property type="match status" value="1"/>
</dbReference>
<dbReference type="Pfam" id="PF13631">
    <property type="entry name" value="Cytochrom_B_N_2"/>
    <property type="match status" value="1"/>
</dbReference>
<evidence type="ECO:0000256" key="1">
    <source>
        <dbReference type="SAM" id="Phobius"/>
    </source>
</evidence>
<dbReference type="GO" id="GO:0016491">
    <property type="term" value="F:oxidoreductase activity"/>
    <property type="evidence" value="ECO:0007669"/>
    <property type="project" value="InterPro"/>
</dbReference>
<gene>
    <name evidence="3" type="ORF">GMLC_28590</name>
</gene>
<accession>A0A6V8NA09</accession>
<keyword evidence="1" id="KW-0812">Transmembrane</keyword>
<dbReference type="InterPro" id="IPR027387">
    <property type="entry name" value="Cytb/b6-like_sf"/>
</dbReference>